<feature type="region of interest" description="Disordered" evidence="7">
    <location>
        <begin position="1"/>
        <end position="73"/>
    </location>
</feature>
<dbReference type="GO" id="GO:0005789">
    <property type="term" value="C:endoplasmic reticulum membrane"/>
    <property type="evidence" value="ECO:0007669"/>
    <property type="project" value="UniProtKB-SubCell"/>
</dbReference>
<dbReference type="GO" id="GO:0006629">
    <property type="term" value="P:lipid metabolic process"/>
    <property type="evidence" value="ECO:0007669"/>
    <property type="project" value="UniProtKB-KW"/>
</dbReference>
<evidence type="ECO:0000313" key="10">
    <source>
        <dbReference type="RefSeq" id="XP_030547290.1"/>
    </source>
</evidence>
<organism evidence="9 10">
    <name type="scientific">Rhodamnia argentea</name>
    <dbReference type="NCBI Taxonomy" id="178133"/>
    <lineage>
        <taxon>Eukaryota</taxon>
        <taxon>Viridiplantae</taxon>
        <taxon>Streptophyta</taxon>
        <taxon>Embryophyta</taxon>
        <taxon>Tracheophyta</taxon>
        <taxon>Spermatophyta</taxon>
        <taxon>Magnoliopsida</taxon>
        <taxon>eudicotyledons</taxon>
        <taxon>Gunneridae</taxon>
        <taxon>Pentapetalae</taxon>
        <taxon>rosids</taxon>
        <taxon>malvids</taxon>
        <taxon>Myrtales</taxon>
        <taxon>Myrtaceae</taxon>
        <taxon>Myrtoideae</taxon>
        <taxon>Myrteae</taxon>
        <taxon>Australasian group</taxon>
        <taxon>Rhodamnia</taxon>
    </lineage>
</organism>
<accession>A0A8B8QJR4</accession>
<keyword evidence="4 8" id="KW-1133">Transmembrane helix</keyword>
<evidence type="ECO:0000256" key="1">
    <source>
        <dbReference type="ARBA" id="ARBA00004477"/>
    </source>
</evidence>
<evidence type="ECO:0000256" key="8">
    <source>
        <dbReference type="SAM" id="Phobius"/>
    </source>
</evidence>
<feature type="transmembrane region" description="Helical" evidence="8">
    <location>
        <begin position="278"/>
        <end position="307"/>
    </location>
</feature>
<keyword evidence="2 8" id="KW-0812">Transmembrane</keyword>
<proteinExistence type="predicted"/>
<protein>
    <submittedName>
        <fullName evidence="10">Seipin-2</fullName>
    </submittedName>
</protein>
<keyword evidence="3" id="KW-0256">Endoplasmic reticulum</keyword>
<dbReference type="GO" id="GO:0140042">
    <property type="term" value="P:lipid droplet formation"/>
    <property type="evidence" value="ECO:0007669"/>
    <property type="project" value="UniProtKB-ARBA"/>
</dbReference>
<dbReference type="InterPro" id="IPR009617">
    <property type="entry name" value="Seipin"/>
</dbReference>
<dbReference type="RefSeq" id="XP_030547290.1">
    <property type="nucleotide sequence ID" value="XM_030691430.2"/>
</dbReference>
<name>A0A8B8QJR4_9MYRT</name>
<evidence type="ECO:0000313" key="9">
    <source>
        <dbReference type="Proteomes" id="UP000827889"/>
    </source>
</evidence>
<dbReference type="CDD" id="cd23995">
    <property type="entry name" value="Seipin_BSCL2_like"/>
    <property type="match status" value="1"/>
</dbReference>
<evidence type="ECO:0000256" key="7">
    <source>
        <dbReference type="SAM" id="MobiDB-lite"/>
    </source>
</evidence>
<reference evidence="10" key="1">
    <citation type="submission" date="2025-08" db="UniProtKB">
        <authorList>
            <consortium name="RefSeq"/>
        </authorList>
    </citation>
    <scope>IDENTIFICATION</scope>
    <source>
        <tissue evidence="10">Leaf</tissue>
    </source>
</reference>
<gene>
    <name evidence="10" type="primary">LOC115752984</name>
</gene>
<keyword evidence="5" id="KW-0443">Lipid metabolism</keyword>
<feature type="transmembrane region" description="Helical" evidence="8">
    <location>
        <begin position="499"/>
        <end position="519"/>
    </location>
</feature>
<dbReference type="OrthoDB" id="3990054at2759"/>
<sequence length="544" mass="60637">MGSPNSSDEDDGSIFHDAYDDFPFYDSLPPDDSAVSLDESESKPAPKIPSGLRRRQASRVSAGGATEAVSGFAARSREERSRLYCDLKEDEGPIERARSDVDGRGSISVPDVALRGEGEESTITTWNYAGVGDSVGSIVTPFEVCNGASQQKNDVSTVSSVDDDRIGDSVDSADSVVALGQATSSSLLISVAGLLIQAIGFQINLLVSFLTFPFWCFRTFYAFVFNPYATIRRGLECITGKSWSIWNLIFDHMSPYVHEWFKENKSFWKLVLRCGWGLFWSIYVCFILFGLLVSATLISGLVMRFLVAEPIRIEEKLNFDYTKHSPAAYVPISSCAGVDCGIKCREIVNVGKRGRSRVIPPHHKLEATVSLTLPESEYNRNLGVFQVRIDLLSADGEVLSSLSHPRMLLFKSEPIRLLLTFLKVVPLVAGYVSESETIYVKFQGFIEGDVPTACIKVILEQRAEFHPGAGIPEIYYASLTLESELPLLRRILWYWKRTIFIWVSMVMFTVELLFTLICCKPILIPRMRWSVDSARSDDRNALPS</sequence>
<evidence type="ECO:0000256" key="6">
    <source>
        <dbReference type="ARBA" id="ARBA00023136"/>
    </source>
</evidence>
<dbReference type="PANTHER" id="PTHR21212">
    <property type="entry name" value="BERNARDINELLI-SEIP CONGENITAL LIPODYSTROPHY 2 HOMOLOG BSCL2 PROTEIN"/>
    <property type="match status" value="1"/>
</dbReference>
<evidence type="ECO:0000256" key="4">
    <source>
        <dbReference type="ARBA" id="ARBA00022989"/>
    </source>
</evidence>
<evidence type="ECO:0000256" key="2">
    <source>
        <dbReference type="ARBA" id="ARBA00022692"/>
    </source>
</evidence>
<dbReference type="Proteomes" id="UP000827889">
    <property type="component" value="Chromosome 9"/>
</dbReference>
<feature type="transmembrane region" description="Helical" evidence="8">
    <location>
        <begin position="203"/>
        <end position="224"/>
    </location>
</feature>
<comment type="subcellular location">
    <subcellularLocation>
        <location evidence="1">Endoplasmic reticulum membrane</location>
        <topology evidence="1">Multi-pass membrane protein</topology>
    </subcellularLocation>
</comment>
<dbReference type="AlphaFoldDB" id="A0A8B8QJR4"/>
<dbReference type="Pfam" id="PF06775">
    <property type="entry name" value="Seipin"/>
    <property type="match status" value="1"/>
</dbReference>
<evidence type="ECO:0000256" key="3">
    <source>
        <dbReference type="ARBA" id="ARBA00022824"/>
    </source>
</evidence>
<dbReference type="KEGG" id="rarg:115752984"/>
<keyword evidence="6 8" id="KW-0472">Membrane</keyword>
<keyword evidence="9" id="KW-1185">Reference proteome</keyword>
<dbReference type="GeneID" id="115752984"/>
<evidence type="ECO:0000256" key="5">
    <source>
        <dbReference type="ARBA" id="ARBA00023098"/>
    </source>
</evidence>
<dbReference type="PANTHER" id="PTHR21212:SF0">
    <property type="entry name" value="SEIPIN"/>
    <property type="match status" value="1"/>
</dbReference>